<dbReference type="Proteomes" id="UP000003075">
    <property type="component" value="Unassembled WGS sequence"/>
</dbReference>
<gene>
    <name evidence="1" type="ORF">AWRIB429_1938</name>
</gene>
<sequence length="59" mass="7113">MTNELEDFDLFAKNALTNLHWSLDEFYETDYFELITVLNAKEKKERVVDPLELFKSFNH</sequence>
<accession>D3LC58</accession>
<proteinExistence type="predicted"/>
<reference evidence="1 2" key="1">
    <citation type="journal article" date="2010" name="Appl. Microbiol. Biotechnol.">
        <title>Genotypic diversity in Oenococcus oeni by high-density microarray comparative genome hybridization and whole genome sequencing.</title>
        <authorList>
            <person name="Borneman A.R."/>
            <person name="Bartowsky E.J."/>
            <person name="McCarthy J."/>
            <person name="Chambers P.J."/>
        </authorList>
    </citation>
    <scope>NUCLEOTIDE SEQUENCE [LARGE SCALE GENOMIC DNA]</scope>
    <source>
        <strain evidence="1 2">AWRIB429</strain>
    </source>
</reference>
<protein>
    <submittedName>
        <fullName evidence="1">Uncharacterized protein</fullName>
    </submittedName>
</protein>
<comment type="caution">
    <text evidence="1">The sequence shown here is derived from an EMBL/GenBank/DDBJ whole genome shotgun (WGS) entry which is preliminary data.</text>
</comment>
<evidence type="ECO:0000313" key="1">
    <source>
        <dbReference type="EMBL" id="EFD87505.1"/>
    </source>
</evidence>
<dbReference type="EMBL" id="ACSE01000033">
    <property type="protein sequence ID" value="EFD87505.1"/>
    <property type="molecule type" value="Genomic_DNA"/>
</dbReference>
<dbReference type="GeneID" id="75065321"/>
<dbReference type="AlphaFoldDB" id="D3LC58"/>
<organism evidence="1 2">
    <name type="scientific">Oenococcus oeni AWRIB429</name>
    <dbReference type="NCBI Taxonomy" id="655225"/>
    <lineage>
        <taxon>Bacteria</taxon>
        <taxon>Bacillati</taxon>
        <taxon>Bacillota</taxon>
        <taxon>Bacilli</taxon>
        <taxon>Lactobacillales</taxon>
        <taxon>Lactobacillaceae</taxon>
        <taxon>Oenococcus</taxon>
    </lineage>
</organism>
<dbReference type="OrthoDB" id="2328932at2"/>
<evidence type="ECO:0000313" key="2">
    <source>
        <dbReference type="Proteomes" id="UP000003075"/>
    </source>
</evidence>
<name>D3LC58_OENOE</name>
<dbReference type="RefSeq" id="WP_002819736.1">
    <property type="nucleotide sequence ID" value="NZ_ACSE01000033.1"/>
</dbReference>